<reference evidence="1" key="1">
    <citation type="submission" date="2022-03" db="EMBL/GenBank/DDBJ databases">
        <title>Sea Food Isolates.</title>
        <authorList>
            <person name="Li C."/>
        </authorList>
    </citation>
    <scope>NUCLEOTIDE SEQUENCE</scope>
    <source>
        <strain evidence="1">19NY04SH05-1</strain>
    </source>
</reference>
<dbReference type="RefSeq" id="WP_338612233.1">
    <property type="nucleotide sequence ID" value="NZ_CP095328.1"/>
</dbReference>
<dbReference type="EMBL" id="CP095328">
    <property type="protein sequence ID" value="XAG43142.1"/>
    <property type="molecule type" value="Genomic_DNA"/>
</dbReference>
<proteinExistence type="predicted"/>
<sequence>MSLEETRCTLLNERGNVENLLILINEIYRKQIKSEGIFLTEALSELHNTGEIDLLKIFEAVNDTSYKNNPYVIMRVVETTLPSLKAKVEDILPCLTKLTDLASGHIVYGAFECFCRVDNSRPKDSVDFILKQTELDSYAPFIYYAIMAYESGQIAERIQIVKALIANDNEVVRNQAYSVLGRQNITENWASSVWDIIKSSAINEHADSCRASIFRSIVHFGNIFPSYWPHIESLLASFVEGASLNILHAISNTIAFQQISIPDSIQKLLIKQLHTISPEQSHIISDIDYLLVNLIKKELYDTAIELLESILSYGVEITSLSYFSRELLGEYTNLRNHIITKWFLHGEKALCHNISILLHNIAEKDFELHADMTLLDNEEKKVFVSRKAIGWLFTRPVATASFIMSISRSAHQYTIETLEEILYDPLLLSYPSELKKLFQTYIDNNEQEYICKPLLDKLEAHNLDILKVSGLKELTAPSKNIDLYWNDFEKDMQKSYEEASKNSFFRLIATPKRLLYGNSSIYYVHQMDEQSSRQEMQMHSFSHSSELPTLNILDPESLDYSLRVFRCERMKNEINS</sequence>
<organism evidence="1">
    <name type="scientific">Aeromonas sp. 19NY04SH05-1</name>
    <dbReference type="NCBI Taxonomy" id="2920537"/>
    <lineage>
        <taxon>Bacteria</taxon>
        <taxon>Pseudomonadati</taxon>
        <taxon>Pseudomonadota</taxon>
        <taxon>Gammaproteobacteria</taxon>
        <taxon>Aeromonadales</taxon>
        <taxon>Aeromonadaceae</taxon>
        <taxon>Aeromonas</taxon>
    </lineage>
</organism>
<protein>
    <recommendedName>
        <fullName evidence="2">HEAT repeat domain-containing protein</fullName>
    </recommendedName>
</protein>
<accession>A0AAU6TDR5</accession>
<name>A0AAU6TDR5_9GAMM</name>
<evidence type="ECO:0000313" key="1">
    <source>
        <dbReference type="EMBL" id="XAG43142.1"/>
    </source>
</evidence>
<dbReference type="AlphaFoldDB" id="A0AAU6TDR5"/>
<gene>
    <name evidence="1" type="ORF">MRK42_09280</name>
</gene>
<dbReference type="SUPFAM" id="SSF48371">
    <property type="entry name" value="ARM repeat"/>
    <property type="match status" value="1"/>
</dbReference>
<evidence type="ECO:0008006" key="2">
    <source>
        <dbReference type="Google" id="ProtNLM"/>
    </source>
</evidence>
<dbReference type="InterPro" id="IPR016024">
    <property type="entry name" value="ARM-type_fold"/>
</dbReference>